<keyword evidence="4" id="KW-1185">Reference proteome</keyword>
<feature type="transmembrane region" description="Helical" evidence="2">
    <location>
        <begin position="40"/>
        <end position="63"/>
    </location>
</feature>
<gene>
    <name evidence="3" type="ORF">ACFQPB_15905</name>
</gene>
<sequence>MQSNRPPYETQLEPWPAISAALLTVLKATWLVLRELVKLIWRLTAILVPVVLGALVNMVLWHFRNPPPDSDHGDTQSDNSALWRPCDGPSDITHSDWESLYGDK</sequence>
<feature type="transmembrane region" description="Helical" evidence="2">
    <location>
        <begin position="15"/>
        <end position="33"/>
    </location>
</feature>
<proteinExistence type="predicted"/>
<dbReference type="Proteomes" id="UP001596501">
    <property type="component" value="Unassembled WGS sequence"/>
</dbReference>
<protein>
    <submittedName>
        <fullName evidence="3">Uncharacterized protein</fullName>
    </submittedName>
</protein>
<keyword evidence="2" id="KW-0472">Membrane</keyword>
<evidence type="ECO:0000256" key="1">
    <source>
        <dbReference type="SAM" id="MobiDB-lite"/>
    </source>
</evidence>
<keyword evidence="2" id="KW-1133">Transmembrane helix</keyword>
<evidence type="ECO:0000313" key="3">
    <source>
        <dbReference type="EMBL" id="MFC7410350.1"/>
    </source>
</evidence>
<accession>A0ABW2QLR2</accession>
<reference evidence="4" key="1">
    <citation type="journal article" date="2019" name="Int. J. Syst. Evol. Microbiol.">
        <title>The Global Catalogue of Microorganisms (GCM) 10K type strain sequencing project: providing services to taxonomists for standard genome sequencing and annotation.</title>
        <authorList>
            <consortium name="The Broad Institute Genomics Platform"/>
            <consortium name="The Broad Institute Genome Sequencing Center for Infectious Disease"/>
            <person name="Wu L."/>
            <person name="Ma J."/>
        </authorList>
    </citation>
    <scope>NUCLEOTIDE SEQUENCE [LARGE SCALE GENOMIC DNA]</scope>
    <source>
        <strain evidence="4">CGMCC 1.12371</strain>
    </source>
</reference>
<feature type="compositionally biased region" description="Basic and acidic residues" evidence="1">
    <location>
        <begin position="93"/>
        <end position="104"/>
    </location>
</feature>
<dbReference type="RefSeq" id="WP_382225284.1">
    <property type="nucleotide sequence ID" value="NZ_JBHTCA010000014.1"/>
</dbReference>
<name>A0ABW2QLR2_9BURK</name>
<keyword evidence="2" id="KW-0812">Transmembrane</keyword>
<dbReference type="EMBL" id="JBHTCA010000014">
    <property type="protein sequence ID" value="MFC7410350.1"/>
    <property type="molecule type" value="Genomic_DNA"/>
</dbReference>
<feature type="region of interest" description="Disordered" evidence="1">
    <location>
        <begin position="67"/>
        <end position="104"/>
    </location>
</feature>
<evidence type="ECO:0000256" key="2">
    <source>
        <dbReference type="SAM" id="Phobius"/>
    </source>
</evidence>
<organism evidence="3 4">
    <name type="scientific">Hydrogenophaga atypica</name>
    <dbReference type="NCBI Taxonomy" id="249409"/>
    <lineage>
        <taxon>Bacteria</taxon>
        <taxon>Pseudomonadati</taxon>
        <taxon>Pseudomonadota</taxon>
        <taxon>Betaproteobacteria</taxon>
        <taxon>Burkholderiales</taxon>
        <taxon>Comamonadaceae</taxon>
        <taxon>Hydrogenophaga</taxon>
    </lineage>
</organism>
<comment type="caution">
    <text evidence="3">The sequence shown here is derived from an EMBL/GenBank/DDBJ whole genome shotgun (WGS) entry which is preliminary data.</text>
</comment>
<evidence type="ECO:0000313" key="4">
    <source>
        <dbReference type="Proteomes" id="UP001596501"/>
    </source>
</evidence>